<organism evidence="2 3">
    <name type="scientific">Vibrio algarum</name>
    <dbReference type="NCBI Taxonomy" id="3020714"/>
    <lineage>
        <taxon>Bacteria</taxon>
        <taxon>Pseudomonadati</taxon>
        <taxon>Pseudomonadota</taxon>
        <taxon>Gammaproteobacteria</taxon>
        <taxon>Vibrionales</taxon>
        <taxon>Vibrionaceae</taxon>
        <taxon>Vibrio</taxon>
    </lineage>
</organism>
<comment type="caution">
    <text evidence="2">The sequence shown here is derived from an EMBL/GenBank/DDBJ whole genome shotgun (WGS) entry which is preliminary data.</text>
</comment>
<keyword evidence="3" id="KW-1185">Reference proteome</keyword>
<feature type="transmembrane region" description="Helical" evidence="1">
    <location>
        <begin position="27"/>
        <end position="46"/>
    </location>
</feature>
<keyword evidence="1" id="KW-1133">Transmembrane helix</keyword>
<name>A0ABT4YU99_9VIBR</name>
<accession>A0ABT4YU99</accession>
<protein>
    <recommendedName>
        <fullName evidence="4">YnhF family membrane protein</fullName>
    </recommendedName>
</protein>
<proteinExistence type="predicted"/>
<sequence>MTVNNDLRDALKTWKKSELTEMSEAPILFRVAGLIVVSISTVLAILM</sequence>
<evidence type="ECO:0008006" key="4">
    <source>
        <dbReference type="Google" id="ProtNLM"/>
    </source>
</evidence>
<evidence type="ECO:0000313" key="2">
    <source>
        <dbReference type="EMBL" id="MDB1124952.1"/>
    </source>
</evidence>
<reference evidence="2 3" key="1">
    <citation type="submission" date="2023-01" db="EMBL/GenBank/DDBJ databases">
        <title>Vibrio sp. KJ40-1 sp.nov, isolated from marine algae.</title>
        <authorList>
            <person name="Butt M."/>
            <person name="Kim J.M.J."/>
            <person name="Jeon C.O.C."/>
        </authorList>
    </citation>
    <scope>NUCLEOTIDE SEQUENCE [LARGE SCALE GENOMIC DNA]</scope>
    <source>
        <strain evidence="2 3">KJ40-1</strain>
    </source>
</reference>
<keyword evidence="1" id="KW-0472">Membrane</keyword>
<dbReference type="EMBL" id="JAQLOI010000003">
    <property type="protein sequence ID" value="MDB1124952.1"/>
    <property type="molecule type" value="Genomic_DNA"/>
</dbReference>
<dbReference type="RefSeq" id="WP_272138212.1">
    <property type="nucleotide sequence ID" value="NZ_JAQLOI010000003.1"/>
</dbReference>
<dbReference type="Proteomes" id="UP001210678">
    <property type="component" value="Unassembled WGS sequence"/>
</dbReference>
<evidence type="ECO:0000256" key="1">
    <source>
        <dbReference type="SAM" id="Phobius"/>
    </source>
</evidence>
<keyword evidence="1" id="KW-0812">Transmembrane</keyword>
<evidence type="ECO:0000313" key="3">
    <source>
        <dbReference type="Proteomes" id="UP001210678"/>
    </source>
</evidence>
<gene>
    <name evidence="2" type="ORF">PGX00_15445</name>
</gene>